<dbReference type="AlphaFoldDB" id="E2BBU5"/>
<proteinExistence type="predicted"/>
<evidence type="ECO:0000313" key="3">
    <source>
        <dbReference type="Proteomes" id="UP000008237"/>
    </source>
</evidence>
<dbReference type="OrthoDB" id="5282002at2759"/>
<evidence type="ECO:0000313" key="2">
    <source>
        <dbReference type="EMBL" id="EFN86871.1"/>
    </source>
</evidence>
<dbReference type="Pfam" id="PF20179">
    <property type="entry name" value="MSS51_C"/>
    <property type="match status" value="1"/>
</dbReference>
<dbReference type="Proteomes" id="UP000008237">
    <property type="component" value="Unassembled WGS sequence"/>
</dbReference>
<sequence length="244" mass="28866">MKKFLRLCSRNKNYPSSRANWVNSRKDFVRIMRKEMQRRNLISEYATYAIPLIHDASSANYCEQHAQQFQIEHNTHCANLAFCLNLEMRLAGIKFDYDFSTFTVHRRYGYDHNTMESFVTNYCYGAMIPPCWTRREYFYTDFVSTPLTVYYGIIDAKISIPKLYEDQCFVHVITSSYLDAEYAAAWELLLHGLLDIKQLTVVLIGLEFKSESSCFDLCYKCNDHKRSLKLEFSPMLYHEYINKP</sequence>
<evidence type="ECO:0000259" key="1">
    <source>
        <dbReference type="Pfam" id="PF20179"/>
    </source>
</evidence>
<reference evidence="2 3" key="1">
    <citation type="journal article" date="2010" name="Science">
        <title>Genomic comparison of the ants Camponotus floridanus and Harpegnathos saltator.</title>
        <authorList>
            <person name="Bonasio R."/>
            <person name="Zhang G."/>
            <person name="Ye C."/>
            <person name="Mutti N.S."/>
            <person name="Fang X."/>
            <person name="Qin N."/>
            <person name="Donahue G."/>
            <person name="Yang P."/>
            <person name="Li Q."/>
            <person name="Li C."/>
            <person name="Zhang P."/>
            <person name="Huang Z."/>
            <person name="Berger S.L."/>
            <person name="Reinberg D."/>
            <person name="Wang J."/>
            <person name="Liebig J."/>
        </authorList>
    </citation>
    <scope>NUCLEOTIDE SEQUENCE [LARGE SCALE GENOMIC DNA]</scope>
    <source>
        <strain evidence="2 3">R22 G/1</strain>
    </source>
</reference>
<dbReference type="InterPro" id="IPR046824">
    <property type="entry name" value="Mss51-like_C"/>
</dbReference>
<feature type="domain" description="Mitochondrial splicing suppressor 51-like C-terminal" evidence="1">
    <location>
        <begin position="146"/>
        <end position="243"/>
    </location>
</feature>
<gene>
    <name evidence="2" type="ORF">EAI_01799</name>
</gene>
<accession>E2BBU5</accession>
<organism evidence="3">
    <name type="scientific">Harpegnathos saltator</name>
    <name type="common">Jerdon's jumping ant</name>
    <dbReference type="NCBI Taxonomy" id="610380"/>
    <lineage>
        <taxon>Eukaryota</taxon>
        <taxon>Metazoa</taxon>
        <taxon>Ecdysozoa</taxon>
        <taxon>Arthropoda</taxon>
        <taxon>Hexapoda</taxon>
        <taxon>Insecta</taxon>
        <taxon>Pterygota</taxon>
        <taxon>Neoptera</taxon>
        <taxon>Endopterygota</taxon>
        <taxon>Hymenoptera</taxon>
        <taxon>Apocrita</taxon>
        <taxon>Aculeata</taxon>
        <taxon>Formicoidea</taxon>
        <taxon>Formicidae</taxon>
        <taxon>Ponerinae</taxon>
        <taxon>Ponerini</taxon>
        <taxon>Harpegnathos</taxon>
    </lineage>
</organism>
<keyword evidence="3" id="KW-1185">Reference proteome</keyword>
<dbReference type="EMBL" id="GL447151">
    <property type="protein sequence ID" value="EFN86871.1"/>
    <property type="molecule type" value="Genomic_DNA"/>
</dbReference>
<dbReference type="InParanoid" id="E2BBU5"/>
<protein>
    <recommendedName>
        <fullName evidence="1">Mitochondrial splicing suppressor 51-like C-terminal domain-containing protein</fullName>
    </recommendedName>
</protein>
<name>E2BBU5_HARSA</name>